<keyword evidence="2" id="KW-1185">Reference proteome</keyword>
<proteinExistence type="predicted"/>
<sequence>MSGPLLIPVGHYHGTLHGEQATHLVRLGTRTVPLDDDEHATWLLAHDDQPEPSEVVSRLHRRGLLAELPAGPDQNAGFVARYRLEPLLHGLGNTPGAGAGRFRVGLPDERAGRWTGLSGSWAELGPLVYGMWRWAAASRSLAELCEATEATEASASPDALVEQAVRLAAVSVAGWTAALQPAASANLVGASAPPLPAAEPADPAGAQDPDEVLELPWFPDRPDSPTVPVPRWKTDPGHPGAAGWLFAVGHDGGPFHRPDDGSFVTHLVRVGATDHRLAAAGARVWGIVRGADPKRLWTRDAVAAAAADEGIADAATHLDDLIGRAVVLEVRPGTVQAAEFARTYRVFPLLHGLGTPEDGARVFTYGVPGRWAARSGLDSSVLWRTAGQWPTLWETLVAQAEQYRGLGVTDPTLTDPAEFLTARCFHAIRDLLEAGVAYLDVAP</sequence>
<protein>
    <submittedName>
        <fullName evidence="1">Uncharacterized protein</fullName>
    </submittedName>
</protein>
<reference evidence="2" key="1">
    <citation type="journal article" date="2019" name="Int. J. Syst. Evol. Microbiol.">
        <title>The Global Catalogue of Microorganisms (GCM) 10K type strain sequencing project: providing services to taxonomists for standard genome sequencing and annotation.</title>
        <authorList>
            <consortium name="The Broad Institute Genomics Platform"/>
            <consortium name="The Broad Institute Genome Sequencing Center for Infectious Disease"/>
            <person name="Wu L."/>
            <person name="Ma J."/>
        </authorList>
    </citation>
    <scope>NUCLEOTIDE SEQUENCE [LARGE SCALE GENOMIC DNA]</scope>
    <source>
        <strain evidence="2">JCM 10425</strain>
    </source>
</reference>
<evidence type="ECO:0000313" key="1">
    <source>
        <dbReference type="EMBL" id="GAA0281615.1"/>
    </source>
</evidence>
<organism evidence="1 2">
    <name type="scientific">Cryptosporangium japonicum</name>
    <dbReference type="NCBI Taxonomy" id="80872"/>
    <lineage>
        <taxon>Bacteria</taxon>
        <taxon>Bacillati</taxon>
        <taxon>Actinomycetota</taxon>
        <taxon>Actinomycetes</taxon>
        <taxon>Cryptosporangiales</taxon>
        <taxon>Cryptosporangiaceae</taxon>
        <taxon>Cryptosporangium</taxon>
    </lineage>
</organism>
<evidence type="ECO:0000313" key="2">
    <source>
        <dbReference type="Proteomes" id="UP001500967"/>
    </source>
</evidence>
<dbReference type="EMBL" id="BAAAGX010000046">
    <property type="protein sequence ID" value="GAA0281615.1"/>
    <property type="molecule type" value="Genomic_DNA"/>
</dbReference>
<dbReference type="Proteomes" id="UP001500967">
    <property type="component" value="Unassembled WGS sequence"/>
</dbReference>
<accession>A0ABP3EWT1</accession>
<name>A0ABP3EWT1_9ACTN</name>
<comment type="caution">
    <text evidence="1">The sequence shown here is derived from an EMBL/GenBank/DDBJ whole genome shotgun (WGS) entry which is preliminary data.</text>
</comment>
<gene>
    <name evidence="1" type="ORF">GCM10009539_81860</name>
</gene>
<dbReference type="RefSeq" id="WP_344654354.1">
    <property type="nucleotide sequence ID" value="NZ_BAAAGX010000046.1"/>
</dbReference>